<dbReference type="InterPro" id="IPR037121">
    <property type="entry name" value="Ribosomal_bL25_C"/>
</dbReference>
<dbReference type="Pfam" id="PF14693">
    <property type="entry name" value="Ribosomal_TL5_C"/>
    <property type="match status" value="1"/>
</dbReference>
<evidence type="ECO:0000256" key="5">
    <source>
        <dbReference type="HAMAP-Rule" id="MF_01334"/>
    </source>
</evidence>
<reference evidence="8 9" key="1">
    <citation type="journal article" date="2015" name="Microbes Environ.">
        <title>An Efficient Strategy Developed for Next-Generation Sequencing of Endosymbiont Genomes Performed Using Crude DNA Isolated from Host Tissues: A Case Study of Blattabacterium cuenoti Inhabiting the Fat Bodies of Cockroaches.</title>
        <authorList>
            <person name="Kinjo Y."/>
            <person name="Saitoh S."/>
            <person name="Tokuda G."/>
        </authorList>
    </citation>
    <scope>NUCLEOTIDE SEQUENCE [LARGE SCALE GENOMIC DNA]</scope>
    <source>
        <strain evidence="8 9">BPAY</strain>
    </source>
</reference>
<dbReference type="CDD" id="cd00495">
    <property type="entry name" value="Ribosomal_L25_TL5_CTC"/>
    <property type="match status" value="1"/>
</dbReference>
<dbReference type="RefSeq" id="WP_096378010.1">
    <property type="nucleotide sequence ID" value="NZ_AP014609.1"/>
</dbReference>
<feature type="domain" description="Large ribosomal subunit protein bL25 L25" evidence="6">
    <location>
        <begin position="9"/>
        <end position="91"/>
    </location>
</feature>
<dbReference type="InterPro" id="IPR001021">
    <property type="entry name" value="Ribosomal_bL25_long"/>
</dbReference>
<evidence type="ECO:0000256" key="3">
    <source>
        <dbReference type="ARBA" id="ARBA00022980"/>
    </source>
</evidence>
<name>A0ABN5V3U4_9FLAO</name>
<evidence type="ECO:0000256" key="1">
    <source>
        <dbReference type="ARBA" id="ARBA00022730"/>
    </source>
</evidence>
<evidence type="ECO:0000313" key="8">
    <source>
        <dbReference type="EMBL" id="BAR91900.1"/>
    </source>
</evidence>
<dbReference type="Gene3D" id="2.170.120.20">
    <property type="entry name" value="Ribosomal protein L25, beta domain"/>
    <property type="match status" value="1"/>
</dbReference>
<dbReference type="InterPro" id="IPR011035">
    <property type="entry name" value="Ribosomal_bL25/Gln-tRNA_synth"/>
</dbReference>
<comment type="subunit">
    <text evidence="5">Part of the 50S ribosomal subunit; part of the 5S rRNA/L5/L18/L25 subcomplex. Contacts the 5S rRNA. Binds to the 5S rRNA independently of L5 and L18.</text>
</comment>
<dbReference type="InterPro" id="IPR020057">
    <property type="entry name" value="Ribosomal_bL25_b-dom"/>
</dbReference>
<dbReference type="InterPro" id="IPR029751">
    <property type="entry name" value="Ribosomal_L25_dom"/>
</dbReference>
<dbReference type="SUPFAM" id="SSF50715">
    <property type="entry name" value="Ribosomal protein L25-like"/>
    <property type="match status" value="1"/>
</dbReference>
<evidence type="ECO:0000256" key="4">
    <source>
        <dbReference type="ARBA" id="ARBA00023274"/>
    </source>
</evidence>
<keyword evidence="1 5" id="KW-0699">rRNA-binding</keyword>
<dbReference type="PANTHER" id="PTHR33284:SF1">
    <property type="entry name" value="RIBOSOMAL PROTEIN L25_GLN-TRNA SYNTHETASE, ANTI-CODON-BINDING DOMAIN-CONTAINING PROTEIN"/>
    <property type="match status" value="1"/>
</dbReference>
<dbReference type="NCBIfam" id="TIGR00731">
    <property type="entry name" value="bL25_bact_ctc"/>
    <property type="match status" value="1"/>
</dbReference>
<gene>
    <name evidence="5 8" type="primary">rplY</name>
    <name evidence="5" type="synonym">ctc</name>
    <name evidence="8" type="ORF">BPAY_148</name>
</gene>
<keyword evidence="3 5" id="KW-0689">Ribosomal protein</keyword>
<organism evidence="8 9">
    <name type="scientific">Blattabacterium cuenoti BPAY</name>
    <dbReference type="NCBI Taxonomy" id="1457031"/>
    <lineage>
        <taxon>Bacteria</taxon>
        <taxon>Pseudomonadati</taxon>
        <taxon>Bacteroidota</taxon>
        <taxon>Flavobacteriia</taxon>
        <taxon>Flavobacteriales</taxon>
        <taxon>Blattabacteriaceae</taxon>
        <taxon>Blattabacterium</taxon>
    </lineage>
</organism>
<dbReference type="InterPro" id="IPR020056">
    <property type="entry name" value="Rbsml_bL25/Gln-tRNA_synth_N"/>
</dbReference>
<accession>A0ABN5V3U4</accession>
<keyword evidence="9" id="KW-1185">Reference proteome</keyword>
<dbReference type="PANTHER" id="PTHR33284">
    <property type="entry name" value="RIBOSOMAL PROTEIN L25/GLN-TRNA SYNTHETASE, ANTI-CODON-BINDING DOMAIN-CONTAINING PROTEIN"/>
    <property type="match status" value="1"/>
</dbReference>
<keyword evidence="4 5" id="KW-0687">Ribonucleoprotein</keyword>
<evidence type="ECO:0000259" key="7">
    <source>
        <dbReference type="Pfam" id="PF14693"/>
    </source>
</evidence>
<protein>
    <recommendedName>
        <fullName evidence="5">Large ribosomal subunit protein bL25</fullName>
    </recommendedName>
    <alternativeName>
        <fullName evidence="5">General stress protein CTC</fullName>
    </alternativeName>
</protein>
<comment type="function">
    <text evidence="5">This is one of the proteins that binds to the 5S RNA in the ribosome where it forms part of the central protuberance.</text>
</comment>
<proteinExistence type="inferred from homology"/>
<evidence type="ECO:0000259" key="6">
    <source>
        <dbReference type="Pfam" id="PF01386"/>
    </source>
</evidence>
<sequence>MKYVNIYGNKRNIGKKAVRFIRISGKIPCILYGKNINIPFSIPLENLKKIVYTTEIYGVTLKIEGYDQSINAIRKEIQFDPVNNKILHVDFYKIDQSKPIILEIPVKTVGRPIGVEKGGEYYSFIRKLKVKANPYNMPESIELNIHSLDIGDRIIAEDLYNDQYTILHPSHTLIARVKSSRTIIKGSQEEENQEEKENKK</sequence>
<comment type="similarity">
    <text evidence="5">Belongs to the bacterial ribosomal protein bL25 family. CTC subfamily.</text>
</comment>
<dbReference type="Gene3D" id="2.40.240.10">
    <property type="entry name" value="Ribosomal Protein L25, Chain P"/>
    <property type="match status" value="1"/>
</dbReference>
<evidence type="ECO:0000313" key="9">
    <source>
        <dbReference type="Proteomes" id="UP000217805"/>
    </source>
</evidence>
<dbReference type="Pfam" id="PF01386">
    <property type="entry name" value="Ribosomal_L25p"/>
    <property type="match status" value="1"/>
</dbReference>
<dbReference type="EMBL" id="AP014609">
    <property type="protein sequence ID" value="BAR91900.1"/>
    <property type="molecule type" value="Genomic_DNA"/>
</dbReference>
<keyword evidence="2 5" id="KW-0694">RNA-binding</keyword>
<dbReference type="HAMAP" id="MF_01334">
    <property type="entry name" value="Ribosomal_bL25_CTC"/>
    <property type="match status" value="1"/>
</dbReference>
<dbReference type="Proteomes" id="UP000217805">
    <property type="component" value="Chromosome"/>
</dbReference>
<feature type="domain" description="Large ribosomal subunit protein bL25 beta" evidence="7">
    <location>
        <begin position="101"/>
        <end position="180"/>
    </location>
</feature>
<dbReference type="InterPro" id="IPR020930">
    <property type="entry name" value="Ribosomal_uL5_bac-type"/>
</dbReference>
<dbReference type="GO" id="GO:0005840">
    <property type="term" value="C:ribosome"/>
    <property type="evidence" value="ECO:0007669"/>
    <property type="project" value="UniProtKB-KW"/>
</dbReference>
<evidence type="ECO:0000256" key="2">
    <source>
        <dbReference type="ARBA" id="ARBA00022884"/>
    </source>
</evidence>